<organism evidence="1 2">
    <name type="scientific">Lactobacillus iners LactinV 01V1-a</name>
    <dbReference type="NCBI Taxonomy" id="879297"/>
    <lineage>
        <taxon>Bacteria</taxon>
        <taxon>Bacillati</taxon>
        <taxon>Bacillota</taxon>
        <taxon>Bacilli</taxon>
        <taxon>Lactobacillales</taxon>
        <taxon>Lactobacillaceae</taxon>
        <taxon>Lactobacillus</taxon>
    </lineage>
</organism>
<dbReference type="AlphaFoldDB" id="E1NSS8"/>
<evidence type="ECO:0000313" key="2">
    <source>
        <dbReference type="Proteomes" id="UP000003648"/>
    </source>
</evidence>
<comment type="caution">
    <text evidence="1">The sequence shown here is derived from an EMBL/GenBank/DDBJ whole genome shotgun (WGS) entry which is preliminary data.</text>
</comment>
<accession>E1NSS8</accession>
<sequence length="49" mass="5753">MAELGYEIKHGKHIAFKPKDKQRFTRAKTIGADYTEERLKERIAVRSAY</sequence>
<dbReference type="EMBL" id="AEHQ01000048">
    <property type="protein sequence ID" value="EFO70833.1"/>
    <property type="molecule type" value="Genomic_DNA"/>
</dbReference>
<protein>
    <submittedName>
        <fullName evidence="1">Uncharacterized protein</fullName>
    </submittedName>
</protein>
<dbReference type="Proteomes" id="UP000003648">
    <property type="component" value="Unassembled WGS sequence"/>
</dbReference>
<name>E1NSS8_9LACO</name>
<gene>
    <name evidence="1" type="ORF">HMPREF9211_1513</name>
</gene>
<evidence type="ECO:0000313" key="1">
    <source>
        <dbReference type="EMBL" id="EFO70833.1"/>
    </source>
</evidence>
<proteinExistence type="predicted"/>
<reference evidence="1 2" key="1">
    <citation type="submission" date="2010-09" db="EMBL/GenBank/DDBJ databases">
        <authorList>
            <person name="Durkin A.S."/>
            <person name="Madupu R."/>
            <person name="Torralba M."/>
            <person name="Gillis M."/>
            <person name="Methe B."/>
            <person name="Sutton G."/>
            <person name="Nelson K.E."/>
        </authorList>
    </citation>
    <scope>NUCLEOTIDE SEQUENCE [LARGE SCALE GENOMIC DNA]</scope>
    <source>
        <strain evidence="1 2">LactinV 01V1-a</strain>
    </source>
</reference>